<feature type="compositionally biased region" description="Polar residues" evidence="2">
    <location>
        <begin position="1"/>
        <end position="17"/>
    </location>
</feature>
<evidence type="ECO:0000313" key="3">
    <source>
        <dbReference type="EMBL" id="KAH3672450.1"/>
    </source>
</evidence>
<keyword evidence="1" id="KW-0175">Coiled coil</keyword>
<evidence type="ECO:0000256" key="2">
    <source>
        <dbReference type="SAM" id="MobiDB-lite"/>
    </source>
</evidence>
<organism evidence="3 4">
    <name type="scientific">Ogataea polymorpha</name>
    <dbReference type="NCBI Taxonomy" id="460523"/>
    <lineage>
        <taxon>Eukaryota</taxon>
        <taxon>Fungi</taxon>
        <taxon>Dikarya</taxon>
        <taxon>Ascomycota</taxon>
        <taxon>Saccharomycotina</taxon>
        <taxon>Pichiomycetes</taxon>
        <taxon>Pichiales</taxon>
        <taxon>Pichiaceae</taxon>
        <taxon>Ogataea</taxon>
    </lineage>
</organism>
<feature type="region of interest" description="Disordered" evidence="2">
    <location>
        <begin position="1"/>
        <end position="74"/>
    </location>
</feature>
<reference evidence="3" key="1">
    <citation type="journal article" date="2021" name="Open Biol.">
        <title>Shared evolutionary footprints suggest mitochondrial oxidative damage underlies multiple complex I losses in fungi.</title>
        <authorList>
            <person name="Schikora-Tamarit M.A."/>
            <person name="Marcet-Houben M."/>
            <person name="Nosek J."/>
            <person name="Gabaldon T."/>
        </authorList>
    </citation>
    <scope>NUCLEOTIDE SEQUENCE</scope>
    <source>
        <strain evidence="3">NCAIM Y.01608</strain>
    </source>
</reference>
<comment type="caution">
    <text evidence="3">The sequence shown here is derived from an EMBL/GenBank/DDBJ whole genome shotgun (WGS) entry which is preliminary data.</text>
</comment>
<dbReference type="AlphaFoldDB" id="A0A9P8PIX0"/>
<accession>A0A9P8PIX0</accession>
<name>A0A9P8PIX0_9ASCO</name>
<reference evidence="3" key="2">
    <citation type="submission" date="2021-01" db="EMBL/GenBank/DDBJ databases">
        <authorList>
            <person name="Schikora-Tamarit M.A."/>
        </authorList>
    </citation>
    <scope>NUCLEOTIDE SEQUENCE</scope>
    <source>
        <strain evidence="3">NCAIM Y.01608</strain>
    </source>
</reference>
<gene>
    <name evidence="3" type="ORF">OGATHE_002291</name>
</gene>
<dbReference type="Proteomes" id="UP000788993">
    <property type="component" value="Unassembled WGS sequence"/>
</dbReference>
<dbReference type="EMBL" id="JAEUBD010000763">
    <property type="protein sequence ID" value="KAH3672450.1"/>
    <property type="molecule type" value="Genomic_DNA"/>
</dbReference>
<sequence>MNGASSGPSQSPRSLKQQRFCLSPRQIRNSGGEVAAREVSFGHNTGDSEGSSDEDIFNVRKKAKKERKTTPKTIKETKQITSLLSTAVQARSKDKLSKDLGFDLDSALKVTSISKKHEKVMQLRREEDEIDRMMEKSEAERRQQQQAAQELDEQILARVDPSQKSYIEHLRERMQNGDAAVTDVCFLDSPGLYGKTPTTRLELLPETLLGEGRWYSERKTLGLDEITDFMQLSATSVWRMLQTDLSNEIVADEALVRDFMLADGMVGHGAEFKIESKKSFPHVTTQVMKLQFLLSLVRSSKTKKAGLPELRAFVTIVVRLLVDSRVNDPNVDDYICLDQGSVHAIQLLNGMLVSLGQWYFELFERPLSELAREWLRLVCDIVDKELGAHAMLVHRLICNVQQLTVPILRYLKLWLIFKFLIEKTANDESKLDSAGLQGLSGQLLTYEFEKEDLVAALYHFSRIFSRCSLKLAAETRTSPTLQDTLARLKLFQMAMFMMLGWLKTSLLNKRLGFSLNEATYYSTDYHERLQLDLSGVPENEYLLHHIKFYINMVKNRYFRNYSGAILPTVTECVAVLTNVLARIERELTMPEIFTD</sequence>
<evidence type="ECO:0000256" key="1">
    <source>
        <dbReference type="SAM" id="Coils"/>
    </source>
</evidence>
<proteinExistence type="predicted"/>
<keyword evidence="4" id="KW-1185">Reference proteome</keyword>
<evidence type="ECO:0000313" key="4">
    <source>
        <dbReference type="Proteomes" id="UP000788993"/>
    </source>
</evidence>
<feature type="coiled-coil region" evidence="1">
    <location>
        <begin position="116"/>
        <end position="154"/>
    </location>
</feature>
<protein>
    <submittedName>
        <fullName evidence="3">Uncharacterized protein</fullName>
    </submittedName>
</protein>